<protein>
    <submittedName>
        <fullName evidence="6">Uncharacterized protein</fullName>
    </submittedName>
</protein>
<gene>
    <name evidence="6" type="ORF">IEQ34_025439</name>
</gene>
<keyword evidence="5" id="KW-0812">Transmembrane</keyword>
<dbReference type="GO" id="GO:0005739">
    <property type="term" value="C:mitochondrion"/>
    <property type="evidence" value="ECO:0007669"/>
    <property type="project" value="UniProtKB-SubCell"/>
</dbReference>
<evidence type="ECO:0000313" key="7">
    <source>
        <dbReference type="Proteomes" id="UP000775213"/>
    </source>
</evidence>
<keyword evidence="7" id="KW-1185">Reference proteome</keyword>
<comment type="similarity">
    <text evidence="2">Belongs to the CcmF/CycK/Ccl1/NrfE/CcsA family.</text>
</comment>
<evidence type="ECO:0000256" key="1">
    <source>
        <dbReference type="ARBA" id="ARBA00004173"/>
    </source>
</evidence>
<comment type="caution">
    <text evidence="6">The sequence shown here is derived from an EMBL/GenBank/DDBJ whole genome shotgun (WGS) entry which is preliminary data.</text>
</comment>
<dbReference type="InterPro" id="IPR003569">
    <property type="entry name" value="Cyt_c_biogenesis_plant"/>
</dbReference>
<keyword evidence="3" id="KW-0201">Cytochrome c-type biogenesis</keyword>
<dbReference type="AlphaFoldDB" id="A0AAV7FPG4"/>
<dbReference type="GO" id="GO:0015232">
    <property type="term" value="F:heme transmembrane transporter activity"/>
    <property type="evidence" value="ECO:0007669"/>
    <property type="project" value="InterPro"/>
</dbReference>
<reference evidence="6 7" key="1">
    <citation type="journal article" date="2021" name="Hortic Res">
        <title>Chromosome-scale assembly of the Dendrobium chrysotoxum genome enhances the understanding of orchid evolution.</title>
        <authorList>
            <person name="Zhang Y."/>
            <person name="Zhang G.Q."/>
            <person name="Zhang D."/>
            <person name="Liu X.D."/>
            <person name="Xu X.Y."/>
            <person name="Sun W.H."/>
            <person name="Yu X."/>
            <person name="Zhu X."/>
            <person name="Wang Z.W."/>
            <person name="Zhao X."/>
            <person name="Zhong W.Y."/>
            <person name="Chen H."/>
            <person name="Yin W.L."/>
            <person name="Huang T."/>
            <person name="Niu S.C."/>
            <person name="Liu Z.J."/>
        </authorList>
    </citation>
    <scope>NUCLEOTIDE SEQUENCE [LARGE SCALE GENOMIC DNA]</scope>
    <source>
        <strain evidence="6">Lindl</strain>
    </source>
</reference>
<feature type="transmembrane region" description="Helical" evidence="5">
    <location>
        <begin position="28"/>
        <end position="47"/>
    </location>
</feature>
<dbReference type="EMBL" id="JAGFBR010000361">
    <property type="protein sequence ID" value="KAH0445482.1"/>
    <property type="molecule type" value="Genomic_DNA"/>
</dbReference>
<dbReference type="PANTHER" id="PTHR43653">
    <property type="entry name" value="CYTOCHROME C ASSEMBLY PROTEIN-RELATED"/>
    <property type="match status" value="1"/>
</dbReference>
<evidence type="ECO:0000256" key="5">
    <source>
        <dbReference type="SAM" id="Phobius"/>
    </source>
</evidence>
<accession>A0AAV7FPG4</accession>
<evidence type="ECO:0000256" key="2">
    <source>
        <dbReference type="ARBA" id="ARBA00009186"/>
    </source>
</evidence>
<organism evidence="6 7">
    <name type="scientific">Dendrobium chrysotoxum</name>
    <name type="common">Orchid</name>
    <dbReference type="NCBI Taxonomy" id="161865"/>
    <lineage>
        <taxon>Eukaryota</taxon>
        <taxon>Viridiplantae</taxon>
        <taxon>Streptophyta</taxon>
        <taxon>Embryophyta</taxon>
        <taxon>Tracheophyta</taxon>
        <taxon>Spermatophyta</taxon>
        <taxon>Magnoliopsida</taxon>
        <taxon>Liliopsida</taxon>
        <taxon>Asparagales</taxon>
        <taxon>Orchidaceae</taxon>
        <taxon>Epidendroideae</taxon>
        <taxon>Malaxideae</taxon>
        <taxon>Dendrobiinae</taxon>
        <taxon>Dendrobium</taxon>
    </lineage>
</organism>
<proteinExistence type="inferred from homology"/>
<evidence type="ECO:0000256" key="3">
    <source>
        <dbReference type="ARBA" id="ARBA00022748"/>
    </source>
</evidence>
<dbReference type="PRINTS" id="PR01412">
    <property type="entry name" value="CCBSBIOGNSIS"/>
</dbReference>
<dbReference type="InterPro" id="IPR003567">
    <property type="entry name" value="Cyt_c_biogenesis"/>
</dbReference>
<dbReference type="GO" id="GO:0017004">
    <property type="term" value="P:cytochrome complex assembly"/>
    <property type="evidence" value="ECO:0007669"/>
    <property type="project" value="UniProtKB-KW"/>
</dbReference>
<dbReference type="Proteomes" id="UP000775213">
    <property type="component" value="Unassembled WGS sequence"/>
</dbReference>
<sequence length="156" mass="17053">MSINSFSHYSLFPGLFVAFTYHKKQPPAFGAAPAFLCILLPFLGLSFRHLPKNLSNSNGHGLIMRVVFSHGVGSQVFMDSFFVTGVDPKAIMSQNEEAIEKLFLAPLSRTSLGIPFYLSNKKVGPSCTLPSEPLWILNFVREGTGLLTGQPFLCAA</sequence>
<dbReference type="PANTHER" id="PTHR43653:SF1">
    <property type="entry name" value="CYTOCHROME C-TYPE BIOGENESIS PROTEIN CCMF"/>
    <property type="match status" value="1"/>
</dbReference>
<keyword evidence="5" id="KW-1133">Transmembrane helix</keyword>
<keyword evidence="5" id="KW-0472">Membrane</keyword>
<comment type="subcellular location">
    <subcellularLocation>
        <location evidence="1">Mitochondrion</location>
    </subcellularLocation>
</comment>
<keyword evidence="4" id="KW-0496">Mitochondrion</keyword>
<dbReference type="GO" id="GO:0016020">
    <property type="term" value="C:membrane"/>
    <property type="evidence" value="ECO:0007669"/>
    <property type="project" value="InterPro"/>
</dbReference>
<name>A0AAV7FPG4_DENCH</name>
<evidence type="ECO:0000313" key="6">
    <source>
        <dbReference type="EMBL" id="KAH0445482.1"/>
    </source>
</evidence>
<evidence type="ECO:0000256" key="4">
    <source>
        <dbReference type="ARBA" id="ARBA00023128"/>
    </source>
</evidence>